<dbReference type="GO" id="GO:0010468">
    <property type="term" value="P:regulation of gene expression"/>
    <property type="evidence" value="ECO:0007669"/>
    <property type="project" value="UniProtKB-ARBA"/>
</dbReference>
<evidence type="ECO:0000313" key="8">
    <source>
        <dbReference type="Proteomes" id="UP001164929"/>
    </source>
</evidence>
<keyword evidence="8" id="KW-1185">Reference proteome</keyword>
<dbReference type="PANTHER" id="PTHR42678:SF34">
    <property type="entry name" value="OS04G0183300 PROTEIN"/>
    <property type="match status" value="1"/>
</dbReference>
<dbReference type="PANTHER" id="PTHR42678">
    <property type="entry name" value="AMIDASE"/>
    <property type="match status" value="1"/>
</dbReference>
<dbReference type="InterPro" id="IPR036855">
    <property type="entry name" value="Znf_CCCH_sf"/>
</dbReference>
<name>A0AAD6R326_9ROSI</name>
<feature type="zinc finger region" description="C3H1-type" evidence="4">
    <location>
        <begin position="231"/>
        <end position="259"/>
    </location>
</feature>
<feature type="domain" description="C3H1-type" evidence="6">
    <location>
        <begin position="82"/>
        <end position="109"/>
    </location>
</feature>
<evidence type="ECO:0000256" key="3">
    <source>
        <dbReference type="ARBA" id="ARBA00022833"/>
    </source>
</evidence>
<dbReference type="FunFam" id="4.10.1000.10:FF:000003">
    <property type="entry name" value="Zinc finger CCCH domain-containing protein"/>
    <property type="match status" value="1"/>
</dbReference>
<evidence type="ECO:0000313" key="7">
    <source>
        <dbReference type="EMBL" id="KAJ7001425.1"/>
    </source>
</evidence>
<sequence>MSYPDSPVSFMASQASYQSGSDAIDVWPQFVMNNNEQFEQQQQHQPAYKRPRNSEDNSNQSMSSRVPPTNSLPVHKGTTNIFFKTRVCAKFKTGTCRNGENCNFAHGMQDLRQPPPNWKELVSVGVSSEEDRSAATNREDDLRIIHKMKLCKKFYNGEECPYGDRCNFLHEDPANFREDMGRFRESSAISIGTTDHLMGQGSGVLNAAEVNRPANTAVSDAPRSNLIKPVYWKTKLCTKWEMTGQCPFGEKCHFAHGLAELQVPGGRTEVEAGNAGSAVTKAPTPVLPNNMSPSMTVNVPSLVEEKGTKCLLKWKGQKKINRIYADWLDDLSLVHNSTNQGFPGINVPSGYDDMGVPFGNKVTEPQLIQIASGFEQAAKIRKPPTFNAGKTSREPISCHAFSIREASISDLQLAFKQKKLTSRQLVEFYVGEIHGLNSVLKGVIEINPDALYQADRADYERRVRAPGALVGLHGIPILLKDNIATKDKLNTTAGSFALLGSVVPRDAGVVAKLRKSGAIILGKASLSEWAAFRSLNAPNGFSARGGQGKNPYVLSADPCGSSSGSAISVAANFVAVSLGTETYGSILCPSNANSVVGIKPTVGLTSRAGVIPISPRQDTVGPICRTVSDAVIVLDAIVGVDYNDAATGEASKYIPYGGYKQFLKPYGLKGKRLGIVRNPFLGFASKAESQAFEYHLRTLRQGGSVIVDHLEIANINAILNYTGSGEAIALLAEFKISLNTYLKDLVASPVRTLADVISFNQKFADLEKINEFGQDIFLLAQATNGIGKIEKAALINLKKLTRDGFQKLMRYYKLDALVTPGAGFAPVLAIGGFPGINVPAGYDDKGVPFGINFGGLKGTEPKLIQIAFDDLQLAFKQNQLTSRQLVEFYLKRIRRLNPLLRGVIEVNPDALFLADKADRERRVNTPGSTGGLHGIPILLKDNIATKDKLNTTAGSYALLGSVVPRDAGVVAKLRKSGAIILGKASLSEWAAFRSLNAPNGFCGRSGQGKNPYVLSASPCGSSSGSGISVAANLAAVSLGTETDGSILCPSSYNSVAGIKPTVGLTSRAGVIPITPRQDTVGPMCRTVSDAVYVLDAIALIQMMLQPEKQQNIFRTNPYVLSVSPCGSSSGSGISVAANLAAVSLGTETDGSILCPSNDNSVVGIKPTVGLTSRAGVIPITPRQDTVGRQGAVLVDNLQISDVDTITAGQNGELLAMLLEFKPALNEYLEQLVASPVRSLAAVIAFNKKFSRLEKTKEYGQELFEKAEFLSRNITNIDAILKKLVSTFSKLSKNGLEKLIKKNKLDALVDPDFSGVLSFVLAIGQYPGISVPAGYDSDGVPFGISFGGPKGSEPKLIEIAYGFETATKVRRPPAFKP</sequence>
<evidence type="ECO:0000256" key="4">
    <source>
        <dbReference type="PROSITE-ProRule" id="PRU00723"/>
    </source>
</evidence>
<feature type="zinc finger region" description="C3H1-type" evidence="4">
    <location>
        <begin position="145"/>
        <end position="173"/>
    </location>
</feature>
<feature type="zinc finger region" description="C3H1-type" evidence="4">
    <location>
        <begin position="82"/>
        <end position="109"/>
    </location>
</feature>
<feature type="domain" description="C3H1-type" evidence="6">
    <location>
        <begin position="145"/>
        <end position="173"/>
    </location>
</feature>
<dbReference type="Pfam" id="PF18044">
    <property type="entry name" value="zf-CCCH_4"/>
    <property type="match status" value="1"/>
</dbReference>
<gene>
    <name evidence="7" type="ORF">NC653_011753</name>
</gene>
<dbReference type="InterPro" id="IPR041367">
    <property type="entry name" value="Znf-CCCH_4"/>
</dbReference>
<accession>A0AAD6R326</accession>
<protein>
    <recommendedName>
        <fullName evidence="6">C3H1-type domain-containing protein</fullName>
    </recommendedName>
</protein>
<dbReference type="GO" id="GO:0051252">
    <property type="term" value="P:regulation of RNA metabolic process"/>
    <property type="evidence" value="ECO:0007669"/>
    <property type="project" value="UniProtKB-ARBA"/>
</dbReference>
<feature type="compositionally biased region" description="Polar residues" evidence="5">
    <location>
        <begin position="56"/>
        <end position="75"/>
    </location>
</feature>
<evidence type="ECO:0000259" key="6">
    <source>
        <dbReference type="PROSITE" id="PS50103"/>
    </source>
</evidence>
<dbReference type="GO" id="GO:0008270">
    <property type="term" value="F:zinc ion binding"/>
    <property type="evidence" value="ECO:0007669"/>
    <property type="project" value="UniProtKB-KW"/>
</dbReference>
<reference evidence="7 8" key="1">
    <citation type="journal article" date="2023" name="Mol. Ecol. Resour.">
        <title>Chromosome-level genome assembly of a triploid poplar Populus alba 'Berolinensis'.</title>
        <authorList>
            <person name="Chen S."/>
            <person name="Yu Y."/>
            <person name="Wang X."/>
            <person name="Wang S."/>
            <person name="Zhang T."/>
            <person name="Zhou Y."/>
            <person name="He R."/>
            <person name="Meng N."/>
            <person name="Wang Y."/>
            <person name="Liu W."/>
            <person name="Liu Z."/>
            <person name="Liu J."/>
            <person name="Guo Q."/>
            <person name="Huang H."/>
            <person name="Sederoff R.R."/>
            <person name="Wang G."/>
            <person name="Qu G."/>
            <person name="Chen S."/>
        </authorList>
    </citation>
    <scope>NUCLEOTIDE SEQUENCE [LARGE SCALE GENOMIC DNA]</scope>
    <source>
        <strain evidence="7">SC-2020</strain>
    </source>
</reference>
<feature type="region of interest" description="Disordered" evidence="5">
    <location>
        <begin position="38"/>
        <end position="75"/>
    </location>
</feature>
<dbReference type="InterPro" id="IPR023631">
    <property type="entry name" value="Amidase_dom"/>
</dbReference>
<feature type="domain" description="C3H1-type" evidence="6">
    <location>
        <begin position="231"/>
        <end position="259"/>
    </location>
</feature>
<dbReference type="InterPro" id="IPR036928">
    <property type="entry name" value="AS_sf"/>
</dbReference>
<evidence type="ECO:0000256" key="5">
    <source>
        <dbReference type="SAM" id="MobiDB-lite"/>
    </source>
</evidence>
<organism evidence="7 8">
    <name type="scientific">Populus alba x Populus x berolinensis</name>
    <dbReference type="NCBI Taxonomy" id="444605"/>
    <lineage>
        <taxon>Eukaryota</taxon>
        <taxon>Viridiplantae</taxon>
        <taxon>Streptophyta</taxon>
        <taxon>Embryophyta</taxon>
        <taxon>Tracheophyta</taxon>
        <taxon>Spermatophyta</taxon>
        <taxon>Magnoliopsida</taxon>
        <taxon>eudicotyledons</taxon>
        <taxon>Gunneridae</taxon>
        <taxon>Pentapetalae</taxon>
        <taxon>rosids</taxon>
        <taxon>fabids</taxon>
        <taxon>Malpighiales</taxon>
        <taxon>Salicaceae</taxon>
        <taxon>Saliceae</taxon>
        <taxon>Populus</taxon>
    </lineage>
</organism>
<keyword evidence="3 4" id="KW-0862">Zinc</keyword>
<keyword evidence="2 4" id="KW-0863">Zinc-finger</keyword>
<dbReference type="InterPro" id="IPR000571">
    <property type="entry name" value="Znf_CCCH"/>
</dbReference>
<dbReference type="SUPFAM" id="SSF90229">
    <property type="entry name" value="CCCH zinc finger"/>
    <property type="match status" value="3"/>
</dbReference>
<dbReference type="Pfam" id="PF01425">
    <property type="entry name" value="Amidase"/>
    <property type="match status" value="3"/>
</dbReference>
<dbReference type="SUPFAM" id="SSF75304">
    <property type="entry name" value="Amidase signature (AS) enzymes"/>
    <property type="match status" value="3"/>
</dbReference>
<dbReference type="FunFam" id="4.10.1000.10:FF:000037">
    <property type="entry name" value="Zinc finger CCCH domain-containing protein 39"/>
    <property type="match status" value="1"/>
</dbReference>
<keyword evidence="1 4" id="KW-0479">Metal-binding</keyword>
<dbReference type="PROSITE" id="PS50103">
    <property type="entry name" value="ZF_C3H1"/>
    <property type="match status" value="3"/>
</dbReference>
<dbReference type="Proteomes" id="UP001164929">
    <property type="component" value="Chromosome 4"/>
</dbReference>
<comment type="caution">
    <text evidence="7">The sequence shown here is derived from an EMBL/GenBank/DDBJ whole genome shotgun (WGS) entry which is preliminary data.</text>
</comment>
<evidence type="ECO:0000256" key="1">
    <source>
        <dbReference type="ARBA" id="ARBA00022723"/>
    </source>
</evidence>
<dbReference type="SMART" id="SM00356">
    <property type="entry name" value="ZnF_C3H1"/>
    <property type="match status" value="3"/>
</dbReference>
<dbReference type="EMBL" id="JAQIZT010000004">
    <property type="protein sequence ID" value="KAJ7001425.1"/>
    <property type="molecule type" value="Genomic_DNA"/>
</dbReference>
<dbReference type="Pfam" id="PF00642">
    <property type="entry name" value="zf-CCCH"/>
    <property type="match status" value="2"/>
</dbReference>
<dbReference type="Gene3D" id="3.90.1300.10">
    <property type="entry name" value="Amidase signature (AS) domain"/>
    <property type="match status" value="4"/>
</dbReference>
<proteinExistence type="predicted"/>
<evidence type="ECO:0000256" key="2">
    <source>
        <dbReference type="ARBA" id="ARBA00022771"/>
    </source>
</evidence>
<dbReference type="Gene3D" id="4.10.1000.10">
    <property type="entry name" value="Zinc finger, CCCH-type"/>
    <property type="match status" value="3"/>
</dbReference>